<sequence length="121" mass="14134">MSEDVSYVIVKYDYLAQEDQELTIKKNERLRLIDDSKNWWKVVNDSNNVGFVPSNYVRRESLVDKAKGTIKGFTKARPRAPDFDPVRHISLQFSIFCPFSNIFSSRLHLFDILLAYVWGTN</sequence>
<dbReference type="GO" id="GO:0005886">
    <property type="term" value="C:plasma membrane"/>
    <property type="evidence" value="ECO:0007669"/>
    <property type="project" value="TreeGrafter"/>
</dbReference>
<dbReference type="PRINTS" id="PR00452">
    <property type="entry name" value="SH3DOMAIN"/>
</dbReference>
<dbReference type="WBParaSite" id="NBR_0000821201-mRNA-1">
    <property type="protein sequence ID" value="NBR_0000821201-mRNA-1"/>
    <property type="gene ID" value="NBR_0000821201"/>
</dbReference>
<organism evidence="6">
    <name type="scientific">Nippostrongylus brasiliensis</name>
    <name type="common">Rat hookworm</name>
    <dbReference type="NCBI Taxonomy" id="27835"/>
    <lineage>
        <taxon>Eukaryota</taxon>
        <taxon>Metazoa</taxon>
        <taxon>Ecdysozoa</taxon>
        <taxon>Nematoda</taxon>
        <taxon>Chromadorea</taxon>
        <taxon>Rhabditida</taxon>
        <taxon>Rhabditina</taxon>
        <taxon>Rhabditomorpha</taxon>
        <taxon>Strongyloidea</taxon>
        <taxon>Heligmosomidae</taxon>
        <taxon>Nippostrongylus</taxon>
    </lineage>
</organism>
<protein>
    <submittedName>
        <fullName evidence="6">SH3 domain-containing protein</fullName>
    </submittedName>
</protein>
<dbReference type="InterPro" id="IPR001452">
    <property type="entry name" value="SH3_domain"/>
</dbReference>
<dbReference type="CDD" id="cd11765">
    <property type="entry name" value="SH3_Nck_1"/>
    <property type="match status" value="1"/>
</dbReference>
<dbReference type="Proteomes" id="UP000271162">
    <property type="component" value="Unassembled WGS sequence"/>
</dbReference>
<proteinExistence type="predicted"/>
<dbReference type="Gene3D" id="2.30.30.40">
    <property type="entry name" value="SH3 Domains"/>
    <property type="match status" value="1"/>
</dbReference>
<dbReference type="GO" id="GO:0003779">
    <property type="term" value="F:actin binding"/>
    <property type="evidence" value="ECO:0007669"/>
    <property type="project" value="TreeGrafter"/>
</dbReference>
<feature type="domain" description="SH3" evidence="3">
    <location>
        <begin position="3"/>
        <end position="62"/>
    </location>
</feature>
<dbReference type="GO" id="GO:0007266">
    <property type="term" value="P:Rho protein signal transduction"/>
    <property type="evidence" value="ECO:0007669"/>
    <property type="project" value="TreeGrafter"/>
</dbReference>
<name>A0A0N4XYN7_NIPBR</name>
<dbReference type="InterPro" id="IPR036028">
    <property type="entry name" value="SH3-like_dom_sf"/>
</dbReference>
<dbReference type="GO" id="GO:0035023">
    <property type="term" value="P:regulation of Rho protein signal transduction"/>
    <property type="evidence" value="ECO:0007669"/>
    <property type="project" value="TreeGrafter"/>
</dbReference>
<evidence type="ECO:0000259" key="3">
    <source>
        <dbReference type="PROSITE" id="PS50002"/>
    </source>
</evidence>
<dbReference type="SMART" id="SM00326">
    <property type="entry name" value="SH3"/>
    <property type="match status" value="1"/>
</dbReference>
<dbReference type="PROSITE" id="PS50002">
    <property type="entry name" value="SH3"/>
    <property type="match status" value="1"/>
</dbReference>
<dbReference type="PANTHER" id="PTHR12287">
    <property type="entry name" value="EPIDERMAL GROWTH FACTOR RECEPTOR KINASE SUBSTRATE EPS8-RELATED PROTEIN"/>
    <property type="match status" value="1"/>
</dbReference>
<evidence type="ECO:0000256" key="2">
    <source>
        <dbReference type="PROSITE-ProRule" id="PRU00192"/>
    </source>
</evidence>
<dbReference type="Pfam" id="PF00018">
    <property type="entry name" value="SH3_1"/>
    <property type="match status" value="1"/>
</dbReference>
<gene>
    <name evidence="4" type="ORF">NBR_LOCUS8213</name>
</gene>
<keyword evidence="1 2" id="KW-0728">SH3 domain</keyword>
<evidence type="ECO:0000313" key="5">
    <source>
        <dbReference type="Proteomes" id="UP000271162"/>
    </source>
</evidence>
<dbReference type="PANTHER" id="PTHR12287:SF23">
    <property type="entry name" value="AROUSER, ISOFORM A-RELATED"/>
    <property type="match status" value="1"/>
</dbReference>
<dbReference type="InterPro" id="IPR039801">
    <property type="entry name" value="EPS8-like"/>
</dbReference>
<evidence type="ECO:0000313" key="6">
    <source>
        <dbReference type="WBParaSite" id="NBR_0000821201-mRNA-1"/>
    </source>
</evidence>
<dbReference type="STRING" id="27835.A0A0N4XYN7"/>
<evidence type="ECO:0000313" key="4">
    <source>
        <dbReference type="EMBL" id="VDL71802.1"/>
    </source>
</evidence>
<dbReference type="SUPFAM" id="SSF50044">
    <property type="entry name" value="SH3-domain"/>
    <property type="match status" value="1"/>
</dbReference>
<evidence type="ECO:0000256" key="1">
    <source>
        <dbReference type="ARBA" id="ARBA00022443"/>
    </source>
</evidence>
<reference evidence="6" key="1">
    <citation type="submission" date="2017-02" db="UniProtKB">
        <authorList>
            <consortium name="WormBaseParasite"/>
        </authorList>
    </citation>
    <scope>IDENTIFICATION</scope>
</reference>
<keyword evidence="5" id="KW-1185">Reference proteome</keyword>
<dbReference type="FunFam" id="2.30.30.40:FF:000061">
    <property type="entry name" value="Cytoplasmic protein"/>
    <property type="match status" value="1"/>
</dbReference>
<reference evidence="4 5" key="2">
    <citation type="submission" date="2018-11" db="EMBL/GenBank/DDBJ databases">
        <authorList>
            <consortium name="Pathogen Informatics"/>
        </authorList>
    </citation>
    <scope>NUCLEOTIDE SEQUENCE [LARGE SCALE GENOMIC DNA]</scope>
</reference>
<dbReference type="AlphaFoldDB" id="A0A0N4XYN7"/>
<dbReference type="EMBL" id="UYSL01019977">
    <property type="protein sequence ID" value="VDL71802.1"/>
    <property type="molecule type" value="Genomic_DNA"/>
</dbReference>
<accession>A0A0N4XYN7</accession>